<dbReference type="InterPro" id="IPR000835">
    <property type="entry name" value="HTH_MarR-typ"/>
</dbReference>
<dbReference type="SUPFAM" id="SSF46785">
    <property type="entry name" value="Winged helix' DNA-binding domain"/>
    <property type="match status" value="1"/>
</dbReference>
<reference evidence="5 6" key="1">
    <citation type="submission" date="2023-02" db="EMBL/GenBank/DDBJ databases">
        <title>Genome sequence of Mucilaginibacter jinjuensis strain KACC 16571.</title>
        <authorList>
            <person name="Kim S."/>
            <person name="Heo J."/>
            <person name="Kwon S.-W."/>
        </authorList>
    </citation>
    <scope>NUCLEOTIDE SEQUENCE [LARGE SCALE GENOMIC DNA]</scope>
    <source>
        <strain evidence="5 6">KACC 16571</strain>
    </source>
</reference>
<keyword evidence="2 5" id="KW-0238">DNA-binding</keyword>
<dbReference type="InterPro" id="IPR036390">
    <property type="entry name" value="WH_DNA-bd_sf"/>
</dbReference>
<evidence type="ECO:0000313" key="6">
    <source>
        <dbReference type="Proteomes" id="UP001216139"/>
    </source>
</evidence>
<evidence type="ECO:0000256" key="2">
    <source>
        <dbReference type="ARBA" id="ARBA00023125"/>
    </source>
</evidence>
<name>A0ABY7T0Q4_9SPHI</name>
<accession>A0ABY7T0Q4</accession>
<evidence type="ECO:0000256" key="1">
    <source>
        <dbReference type="ARBA" id="ARBA00023015"/>
    </source>
</evidence>
<dbReference type="Proteomes" id="UP001216139">
    <property type="component" value="Chromosome"/>
</dbReference>
<dbReference type="PANTHER" id="PTHR42756">
    <property type="entry name" value="TRANSCRIPTIONAL REGULATOR, MARR"/>
    <property type="match status" value="1"/>
</dbReference>
<evidence type="ECO:0000256" key="3">
    <source>
        <dbReference type="ARBA" id="ARBA00023163"/>
    </source>
</evidence>
<dbReference type="RefSeq" id="WP_273627931.1">
    <property type="nucleotide sequence ID" value="NZ_CP117167.1"/>
</dbReference>
<protein>
    <submittedName>
        <fullName evidence="5">Winged helix DNA-binding protein</fullName>
    </submittedName>
</protein>
<evidence type="ECO:0000259" key="4">
    <source>
        <dbReference type="SMART" id="SM00347"/>
    </source>
</evidence>
<sequence length="210" mass="24136">MVVNKTIELVNLWGAYEAQHPGASIEDFCRHQLAQGVKHENYGTPKGDLKPDLNGQLVILLRRIGKFHIAYSNKALEGTGLDQMEEFGILVTIYNQKNPIKSEAIYNNIMELSSGSNMLIRMKKRDLVSEYDDEQDKRVKRLKLTEKGEATLLKAKDIVLKVAHMMVNDLSDEDKRLCIQLLTPIDRRFSGLFQKQRNKPFEEIYESNIK</sequence>
<keyword evidence="1" id="KW-0805">Transcription regulation</keyword>
<organism evidence="5 6">
    <name type="scientific">Mucilaginibacter jinjuensis</name>
    <dbReference type="NCBI Taxonomy" id="1176721"/>
    <lineage>
        <taxon>Bacteria</taxon>
        <taxon>Pseudomonadati</taxon>
        <taxon>Bacteroidota</taxon>
        <taxon>Sphingobacteriia</taxon>
        <taxon>Sphingobacteriales</taxon>
        <taxon>Sphingobacteriaceae</taxon>
        <taxon>Mucilaginibacter</taxon>
    </lineage>
</organism>
<dbReference type="GO" id="GO:0003677">
    <property type="term" value="F:DNA binding"/>
    <property type="evidence" value="ECO:0007669"/>
    <property type="project" value="UniProtKB-KW"/>
</dbReference>
<evidence type="ECO:0000313" key="5">
    <source>
        <dbReference type="EMBL" id="WCT09838.1"/>
    </source>
</evidence>
<dbReference type="Gene3D" id="1.10.10.10">
    <property type="entry name" value="Winged helix-like DNA-binding domain superfamily/Winged helix DNA-binding domain"/>
    <property type="match status" value="1"/>
</dbReference>
<dbReference type="PANTHER" id="PTHR42756:SF1">
    <property type="entry name" value="TRANSCRIPTIONAL REPRESSOR OF EMRAB OPERON"/>
    <property type="match status" value="1"/>
</dbReference>
<keyword evidence="6" id="KW-1185">Reference proteome</keyword>
<feature type="domain" description="HTH marR-type" evidence="4">
    <location>
        <begin position="74"/>
        <end position="175"/>
    </location>
</feature>
<dbReference type="EMBL" id="CP117167">
    <property type="protein sequence ID" value="WCT09838.1"/>
    <property type="molecule type" value="Genomic_DNA"/>
</dbReference>
<dbReference type="SMART" id="SM00347">
    <property type="entry name" value="HTH_MARR"/>
    <property type="match status" value="1"/>
</dbReference>
<gene>
    <name evidence="5" type="ORF">PQO05_13980</name>
</gene>
<proteinExistence type="predicted"/>
<dbReference type="InterPro" id="IPR036388">
    <property type="entry name" value="WH-like_DNA-bd_sf"/>
</dbReference>
<keyword evidence="3" id="KW-0804">Transcription</keyword>